<dbReference type="EMBL" id="UINC01211589">
    <property type="protein sequence ID" value="SVE35547.1"/>
    <property type="molecule type" value="Genomic_DNA"/>
</dbReference>
<name>A0A383CT62_9ZZZZ</name>
<evidence type="ECO:0000313" key="1">
    <source>
        <dbReference type="EMBL" id="SVE35547.1"/>
    </source>
</evidence>
<reference evidence="1" key="1">
    <citation type="submission" date="2018-05" db="EMBL/GenBank/DDBJ databases">
        <authorList>
            <person name="Lanie J.A."/>
            <person name="Ng W.-L."/>
            <person name="Kazmierczak K.M."/>
            <person name="Andrzejewski T.M."/>
            <person name="Davidsen T.M."/>
            <person name="Wayne K.J."/>
            <person name="Tettelin H."/>
            <person name="Glass J.I."/>
            <person name="Rusch D."/>
            <person name="Podicherti R."/>
            <person name="Tsui H.-C.T."/>
            <person name="Winkler M.E."/>
        </authorList>
    </citation>
    <scope>NUCLEOTIDE SEQUENCE</scope>
</reference>
<dbReference type="AlphaFoldDB" id="A0A383CT62"/>
<gene>
    <name evidence="1" type="ORF">METZ01_LOCUS488401</name>
</gene>
<sequence>MHTQQIYTDEELGDIPFIDKKETIHSVKCRVSDIQLTNKYGRSITARLKRDIISDINGCRHDW</sequence>
<accession>A0A383CT62</accession>
<protein>
    <submittedName>
        <fullName evidence="1">Uncharacterized protein</fullName>
    </submittedName>
</protein>
<organism evidence="1">
    <name type="scientific">marine metagenome</name>
    <dbReference type="NCBI Taxonomy" id="408172"/>
    <lineage>
        <taxon>unclassified sequences</taxon>
        <taxon>metagenomes</taxon>
        <taxon>ecological metagenomes</taxon>
    </lineage>
</organism>
<proteinExistence type="predicted"/>